<dbReference type="EMBL" id="ODYU01003697">
    <property type="protein sequence ID" value="SOQ42784.1"/>
    <property type="molecule type" value="Genomic_DNA"/>
</dbReference>
<name>A0A2H1VRC4_SPOFR</name>
<accession>A0A2H1VRC4</accession>
<sequence>MTLGNSRRPVNSMASDAWRELHRNREHLRTWAGSTGVIPRPRRKPTTKSSLIGCVRAVKKYRAHTCRGVILTGSLKVETHIINLNKHGSAPTRYEFEWWLLLAASELKVRRQQAASSRCDDVSLALDSLCGSNQTENITFMKSVQRKNPLLDYVYPKKSKRNINKISLGVCQPCELKMFASYRTPPPQKDANIGHNRADARFAAAEDLTGLCHEEQE</sequence>
<reference evidence="1" key="1">
    <citation type="submission" date="2016-07" db="EMBL/GenBank/DDBJ databases">
        <authorList>
            <person name="Bretaudeau A."/>
        </authorList>
    </citation>
    <scope>NUCLEOTIDE SEQUENCE</scope>
    <source>
        <strain evidence="1">Rice</strain>
        <tissue evidence="1">Whole body</tissue>
    </source>
</reference>
<proteinExistence type="predicted"/>
<organism evidence="1">
    <name type="scientific">Spodoptera frugiperda</name>
    <name type="common">Fall armyworm</name>
    <dbReference type="NCBI Taxonomy" id="7108"/>
    <lineage>
        <taxon>Eukaryota</taxon>
        <taxon>Metazoa</taxon>
        <taxon>Ecdysozoa</taxon>
        <taxon>Arthropoda</taxon>
        <taxon>Hexapoda</taxon>
        <taxon>Insecta</taxon>
        <taxon>Pterygota</taxon>
        <taxon>Neoptera</taxon>
        <taxon>Endopterygota</taxon>
        <taxon>Lepidoptera</taxon>
        <taxon>Glossata</taxon>
        <taxon>Ditrysia</taxon>
        <taxon>Noctuoidea</taxon>
        <taxon>Noctuidae</taxon>
        <taxon>Amphipyrinae</taxon>
        <taxon>Spodoptera</taxon>
    </lineage>
</organism>
<protein>
    <submittedName>
        <fullName evidence="1">SFRICE_029060</fullName>
    </submittedName>
</protein>
<evidence type="ECO:0000313" key="1">
    <source>
        <dbReference type="EMBL" id="SOQ42784.1"/>
    </source>
</evidence>
<gene>
    <name evidence="1" type="ORF">SFRICE_029060</name>
</gene>
<dbReference type="AlphaFoldDB" id="A0A2H1VRC4"/>